<keyword evidence="1" id="KW-0732">Signal</keyword>
<feature type="chain" id="PRO_5010234210" description="Lipoprotein" evidence="1">
    <location>
        <begin position="19"/>
        <end position="211"/>
    </location>
</feature>
<keyword evidence="3" id="KW-1185">Reference proteome</keyword>
<evidence type="ECO:0000313" key="2">
    <source>
        <dbReference type="EMBL" id="SCY13208.1"/>
    </source>
</evidence>
<organism evidence="2 3">
    <name type="scientific">Butyrivibrio hungatei</name>
    <dbReference type="NCBI Taxonomy" id="185008"/>
    <lineage>
        <taxon>Bacteria</taxon>
        <taxon>Bacillati</taxon>
        <taxon>Bacillota</taxon>
        <taxon>Clostridia</taxon>
        <taxon>Lachnospirales</taxon>
        <taxon>Lachnospiraceae</taxon>
        <taxon>Butyrivibrio</taxon>
    </lineage>
</organism>
<evidence type="ECO:0008006" key="4">
    <source>
        <dbReference type="Google" id="ProtNLM"/>
    </source>
</evidence>
<dbReference type="Proteomes" id="UP000183047">
    <property type="component" value="Unassembled WGS sequence"/>
</dbReference>
<dbReference type="OrthoDB" id="2005236at2"/>
<feature type="signal peptide" evidence="1">
    <location>
        <begin position="1"/>
        <end position="18"/>
    </location>
</feature>
<evidence type="ECO:0000313" key="3">
    <source>
        <dbReference type="Proteomes" id="UP000183047"/>
    </source>
</evidence>
<protein>
    <recommendedName>
        <fullName evidence="4">Lipoprotein</fullName>
    </recommendedName>
</protein>
<dbReference type="AlphaFoldDB" id="A0A1G5DFG9"/>
<gene>
    <name evidence="2" type="ORF">SAMN02910451_01491</name>
</gene>
<dbReference type="EMBL" id="FMUR01000008">
    <property type="protein sequence ID" value="SCY13208.1"/>
    <property type="molecule type" value="Genomic_DNA"/>
</dbReference>
<evidence type="ECO:0000256" key="1">
    <source>
        <dbReference type="SAM" id="SignalP"/>
    </source>
</evidence>
<accession>A0A1G5DFG9</accession>
<dbReference type="PROSITE" id="PS51257">
    <property type="entry name" value="PROKAR_LIPOPROTEIN"/>
    <property type="match status" value="1"/>
</dbReference>
<sequence>MKKRIIGVLLSMCIGVMAMGCSLDDLKALKDIEDVNELEIETVDGSDVTGPTDVQTEDGESVSVAQESNGEDPFADSELVKSGSATPVTEDGFYNATLLSSGQNRAGNPNEDGDVSCIAYETALTNSELLMKGVYGYTSVEDGEMESNSNDDSYSFKIDANTKFTMVGGTNGPEEVPLDSFKQILSSCADSELILKITVEGGVAKSVSIWS</sequence>
<dbReference type="RefSeq" id="WP_074462135.1">
    <property type="nucleotide sequence ID" value="NZ_FMUR01000008.1"/>
</dbReference>
<name>A0A1G5DFG9_9FIRM</name>
<reference evidence="3" key="1">
    <citation type="submission" date="2016-10" db="EMBL/GenBank/DDBJ databases">
        <authorList>
            <person name="Varghese N."/>
            <person name="Submissions S."/>
        </authorList>
    </citation>
    <scope>NUCLEOTIDE SEQUENCE [LARGE SCALE GENOMIC DNA]</scope>
    <source>
        <strain evidence="3">XBD2006</strain>
    </source>
</reference>
<proteinExistence type="predicted"/>